<feature type="transmembrane region" description="Helical" evidence="9">
    <location>
        <begin position="159"/>
        <end position="181"/>
    </location>
</feature>
<comment type="subcellular location">
    <subcellularLocation>
        <location evidence="2">Membrane</location>
        <topology evidence="2">Multi-pass membrane protein</topology>
    </subcellularLocation>
</comment>
<feature type="transmembrane region" description="Helical" evidence="9">
    <location>
        <begin position="125"/>
        <end position="147"/>
    </location>
</feature>
<name>A0ABT1VX80_9PROT</name>
<dbReference type="InterPro" id="IPR020846">
    <property type="entry name" value="MFS_dom"/>
</dbReference>
<dbReference type="PROSITE" id="PS00216">
    <property type="entry name" value="SUGAR_TRANSPORT_1"/>
    <property type="match status" value="1"/>
</dbReference>
<dbReference type="InterPro" id="IPR036259">
    <property type="entry name" value="MFS_trans_sf"/>
</dbReference>
<reference evidence="11 12" key="1">
    <citation type="submission" date="2022-06" db="EMBL/GenBank/DDBJ databases">
        <title>Rhizosaccharibacter gen. nov. sp. nov. KSS12, endophytic bacteria isolated from sugarcane.</title>
        <authorList>
            <person name="Pitiwittayakul N."/>
        </authorList>
    </citation>
    <scope>NUCLEOTIDE SEQUENCE [LARGE SCALE GENOMIC DNA]</scope>
    <source>
        <strain evidence="11 12">KSS12</strain>
    </source>
</reference>
<evidence type="ECO:0000256" key="8">
    <source>
        <dbReference type="SAM" id="MobiDB-lite"/>
    </source>
</evidence>
<feature type="transmembrane region" description="Helical" evidence="9">
    <location>
        <begin position="101"/>
        <end position="119"/>
    </location>
</feature>
<feature type="transmembrane region" description="Helical" evidence="9">
    <location>
        <begin position="372"/>
        <end position="390"/>
    </location>
</feature>
<proteinExistence type="inferred from homology"/>
<keyword evidence="7 9" id="KW-0472">Membrane</keyword>
<evidence type="ECO:0000259" key="10">
    <source>
        <dbReference type="PROSITE" id="PS50850"/>
    </source>
</evidence>
<dbReference type="SUPFAM" id="SSF103473">
    <property type="entry name" value="MFS general substrate transporter"/>
    <property type="match status" value="1"/>
</dbReference>
<dbReference type="PANTHER" id="PTHR23504">
    <property type="entry name" value="MAJOR FACILITATOR SUPERFAMILY DOMAIN-CONTAINING PROTEIN 10"/>
    <property type="match status" value="1"/>
</dbReference>
<feature type="transmembrane region" description="Helical" evidence="9">
    <location>
        <begin position="330"/>
        <end position="351"/>
    </location>
</feature>
<comment type="function">
    <text evidence="1">Resistance to tetracycline by an active tetracycline efflux. This is an energy-dependent process that decreases the accumulation of the antibiotic in whole cells. This protein functions as a metal-tetracycline/H(+) antiporter.</text>
</comment>
<evidence type="ECO:0000256" key="4">
    <source>
        <dbReference type="ARBA" id="ARBA00022448"/>
    </source>
</evidence>
<feature type="transmembrane region" description="Helical" evidence="9">
    <location>
        <begin position="396"/>
        <end position="417"/>
    </location>
</feature>
<comment type="similarity">
    <text evidence="3">Belongs to the major facilitator superfamily. TCR/Tet family.</text>
</comment>
<accession>A0ABT1VX80</accession>
<dbReference type="PRINTS" id="PR01035">
    <property type="entry name" value="TCRTETA"/>
</dbReference>
<dbReference type="Gene3D" id="1.20.1250.20">
    <property type="entry name" value="MFS general substrate transporter like domains"/>
    <property type="match status" value="1"/>
</dbReference>
<dbReference type="EMBL" id="JAMZEJ010000005">
    <property type="protein sequence ID" value="MCQ8240953.1"/>
    <property type="molecule type" value="Genomic_DNA"/>
</dbReference>
<feature type="transmembrane region" description="Helical" evidence="9">
    <location>
        <begin position="187"/>
        <end position="207"/>
    </location>
</feature>
<gene>
    <name evidence="11" type="ORF">NFI88_08905</name>
</gene>
<keyword evidence="12" id="KW-1185">Reference proteome</keyword>
<dbReference type="Pfam" id="PF07690">
    <property type="entry name" value="MFS_1"/>
    <property type="match status" value="1"/>
</dbReference>
<protein>
    <submittedName>
        <fullName evidence="11">MFS transporter</fullName>
    </submittedName>
</protein>
<feature type="region of interest" description="Disordered" evidence="8">
    <location>
        <begin position="1"/>
        <end position="25"/>
    </location>
</feature>
<dbReference type="PANTHER" id="PTHR23504:SF15">
    <property type="entry name" value="MAJOR FACILITATOR SUPERFAMILY (MFS) PROFILE DOMAIN-CONTAINING PROTEIN"/>
    <property type="match status" value="1"/>
</dbReference>
<sequence>MAEGQLRAEPSPARAQGAPGPLPSRKRRAAPGFILLTIALDALSFALIIPVVPDLVRSIGHLDSHRASLWVGIVFSAFAAAQFVCAPILGGLSDRFGRRPVLLFSLAALALNALCWVSVPSLGWLLALRLAAGACAGNISAATAYLADVTPPEKRAQAFGLVGAMFGLGFVVGPGLGGLLGGSSLRLPFVVAAVLLALDVLYGLLILPESLPPERRRPFSWRRANPLGTLRLVLADGLTRRLGAAWCCGWMALGAQQAAFILSSQLRFNWSLKQIGLVLAASGLMQAVVQGVLVGRISGRVGPRRTALLGGTCAAAGYGFYALAGRPAVLFAGMPLLALGALTGPAIQAMLSRAAGPQRQGEVQGTLSSLQGLSLVVAPTGMGLLFELATAPGAALHWPGVPFALGALLSLCAAWLVRGVPDAATADVDVAAGDALE</sequence>
<keyword evidence="5 9" id="KW-0812">Transmembrane</keyword>
<dbReference type="RefSeq" id="WP_422919700.1">
    <property type="nucleotide sequence ID" value="NZ_JAMZEJ010000005.1"/>
</dbReference>
<organism evidence="11 12">
    <name type="scientific">Rhizosaccharibacter radicis</name>
    <dbReference type="NCBI Taxonomy" id="2782605"/>
    <lineage>
        <taxon>Bacteria</taxon>
        <taxon>Pseudomonadati</taxon>
        <taxon>Pseudomonadota</taxon>
        <taxon>Alphaproteobacteria</taxon>
        <taxon>Acetobacterales</taxon>
        <taxon>Acetobacteraceae</taxon>
        <taxon>Rhizosaccharibacter</taxon>
    </lineage>
</organism>
<dbReference type="InterPro" id="IPR011701">
    <property type="entry name" value="MFS"/>
</dbReference>
<evidence type="ECO:0000256" key="5">
    <source>
        <dbReference type="ARBA" id="ARBA00022692"/>
    </source>
</evidence>
<dbReference type="InterPro" id="IPR005829">
    <property type="entry name" value="Sugar_transporter_CS"/>
</dbReference>
<evidence type="ECO:0000256" key="2">
    <source>
        <dbReference type="ARBA" id="ARBA00004141"/>
    </source>
</evidence>
<evidence type="ECO:0000313" key="11">
    <source>
        <dbReference type="EMBL" id="MCQ8240953.1"/>
    </source>
</evidence>
<feature type="domain" description="Major facilitator superfamily (MFS) profile" evidence="10">
    <location>
        <begin position="30"/>
        <end position="424"/>
    </location>
</feature>
<evidence type="ECO:0000256" key="7">
    <source>
        <dbReference type="ARBA" id="ARBA00023136"/>
    </source>
</evidence>
<dbReference type="PROSITE" id="PS50850">
    <property type="entry name" value="MFS"/>
    <property type="match status" value="1"/>
</dbReference>
<dbReference type="InterPro" id="IPR001958">
    <property type="entry name" value="Tet-R_TetA/multi-R_MdtG-like"/>
</dbReference>
<evidence type="ECO:0000256" key="1">
    <source>
        <dbReference type="ARBA" id="ARBA00003279"/>
    </source>
</evidence>
<feature type="transmembrane region" description="Helical" evidence="9">
    <location>
        <begin position="67"/>
        <end position="89"/>
    </location>
</feature>
<evidence type="ECO:0000256" key="6">
    <source>
        <dbReference type="ARBA" id="ARBA00022989"/>
    </source>
</evidence>
<evidence type="ECO:0000256" key="3">
    <source>
        <dbReference type="ARBA" id="ARBA00007520"/>
    </source>
</evidence>
<feature type="transmembrane region" description="Helical" evidence="9">
    <location>
        <begin position="275"/>
        <end position="294"/>
    </location>
</feature>
<evidence type="ECO:0000313" key="12">
    <source>
        <dbReference type="Proteomes" id="UP001524547"/>
    </source>
</evidence>
<keyword evidence="4" id="KW-0813">Transport</keyword>
<feature type="transmembrane region" description="Helical" evidence="9">
    <location>
        <begin position="306"/>
        <end position="324"/>
    </location>
</feature>
<dbReference type="Proteomes" id="UP001524547">
    <property type="component" value="Unassembled WGS sequence"/>
</dbReference>
<keyword evidence="6 9" id="KW-1133">Transmembrane helix</keyword>
<comment type="caution">
    <text evidence="11">The sequence shown here is derived from an EMBL/GenBank/DDBJ whole genome shotgun (WGS) entry which is preliminary data.</text>
</comment>
<evidence type="ECO:0000256" key="9">
    <source>
        <dbReference type="SAM" id="Phobius"/>
    </source>
</evidence>
<feature type="transmembrane region" description="Helical" evidence="9">
    <location>
        <begin position="33"/>
        <end position="52"/>
    </location>
</feature>